<protein>
    <submittedName>
        <fullName evidence="1">Uncharacterized protein</fullName>
    </submittedName>
</protein>
<proteinExistence type="predicted"/>
<sequence>KSSSLSKFRYSFLVAAELLLERYRMEFVNYTSECPNAMALRWAMLRLYEKRVAKTAVKIGMECPASILEDEVFVVYWGWVKT</sequence>
<dbReference type="Proteomes" id="UP000807504">
    <property type="component" value="Unassembled WGS sequence"/>
</dbReference>
<evidence type="ECO:0000313" key="2">
    <source>
        <dbReference type="Proteomes" id="UP000807504"/>
    </source>
</evidence>
<gene>
    <name evidence="1" type="ORF">HNY73_011677</name>
</gene>
<comment type="caution">
    <text evidence="1">The sequence shown here is derived from an EMBL/GenBank/DDBJ whole genome shotgun (WGS) entry which is preliminary data.</text>
</comment>
<keyword evidence="2" id="KW-1185">Reference proteome</keyword>
<name>A0A8T0EZ14_ARGBR</name>
<organism evidence="1 2">
    <name type="scientific">Argiope bruennichi</name>
    <name type="common">Wasp spider</name>
    <name type="synonym">Aranea bruennichi</name>
    <dbReference type="NCBI Taxonomy" id="94029"/>
    <lineage>
        <taxon>Eukaryota</taxon>
        <taxon>Metazoa</taxon>
        <taxon>Ecdysozoa</taxon>
        <taxon>Arthropoda</taxon>
        <taxon>Chelicerata</taxon>
        <taxon>Arachnida</taxon>
        <taxon>Araneae</taxon>
        <taxon>Araneomorphae</taxon>
        <taxon>Entelegynae</taxon>
        <taxon>Araneoidea</taxon>
        <taxon>Araneidae</taxon>
        <taxon>Argiope</taxon>
    </lineage>
</organism>
<evidence type="ECO:0000313" key="1">
    <source>
        <dbReference type="EMBL" id="KAF8784094.1"/>
    </source>
</evidence>
<accession>A0A8T0EZ14</accession>
<reference evidence="1" key="1">
    <citation type="journal article" date="2020" name="bioRxiv">
        <title>Chromosome-level reference genome of the European wasp spider Argiope bruennichi: a resource for studies on range expansion and evolutionary adaptation.</title>
        <authorList>
            <person name="Sheffer M.M."/>
            <person name="Hoppe A."/>
            <person name="Krehenwinkel H."/>
            <person name="Uhl G."/>
            <person name="Kuss A.W."/>
            <person name="Jensen L."/>
            <person name="Jensen C."/>
            <person name="Gillespie R.G."/>
            <person name="Hoff K.J."/>
            <person name="Prost S."/>
        </authorList>
    </citation>
    <scope>NUCLEOTIDE SEQUENCE</scope>
</reference>
<dbReference type="AlphaFoldDB" id="A0A8T0EZ14"/>
<reference evidence="1" key="2">
    <citation type="submission" date="2020-06" db="EMBL/GenBank/DDBJ databases">
        <authorList>
            <person name="Sheffer M."/>
        </authorList>
    </citation>
    <scope>NUCLEOTIDE SEQUENCE</scope>
</reference>
<dbReference type="EMBL" id="JABXBU010001019">
    <property type="protein sequence ID" value="KAF8784094.1"/>
    <property type="molecule type" value="Genomic_DNA"/>
</dbReference>
<feature type="non-terminal residue" evidence="1">
    <location>
        <position position="1"/>
    </location>
</feature>